<keyword evidence="3" id="KW-0812">Transmembrane</keyword>
<organism evidence="4 5">
    <name type="scientific">Candidatus Brennerbacteria bacterium CG_4_8_14_3_um_filter_43_14</name>
    <dbReference type="NCBI Taxonomy" id="1974521"/>
    <lineage>
        <taxon>Bacteria</taxon>
        <taxon>Candidatus Brenneribacteriota</taxon>
    </lineage>
</organism>
<dbReference type="CDD" id="cd07187">
    <property type="entry name" value="YvcK_like"/>
    <property type="match status" value="1"/>
</dbReference>
<dbReference type="InterPro" id="IPR010119">
    <property type="entry name" value="Gluconeogen_factor"/>
</dbReference>
<proteinExistence type="inferred from homology"/>
<dbReference type="NCBIfam" id="TIGR01826">
    <property type="entry name" value="CofD_related"/>
    <property type="match status" value="1"/>
</dbReference>
<reference evidence="5" key="1">
    <citation type="submission" date="2017-09" db="EMBL/GenBank/DDBJ databases">
        <title>Depth-based differentiation of microbial function through sediment-hosted aquifers and enrichment of novel symbionts in the deep terrestrial subsurface.</title>
        <authorList>
            <person name="Probst A.J."/>
            <person name="Ladd B."/>
            <person name="Jarett J.K."/>
            <person name="Geller-Mcgrath D.E."/>
            <person name="Sieber C.M.K."/>
            <person name="Emerson J.B."/>
            <person name="Anantharaman K."/>
            <person name="Thomas B.C."/>
            <person name="Malmstrom R."/>
            <person name="Stieglmeier M."/>
            <person name="Klingl A."/>
            <person name="Woyke T."/>
            <person name="Ryan C.M."/>
            <person name="Banfield J.F."/>
        </authorList>
    </citation>
    <scope>NUCLEOTIDE SEQUENCE [LARGE SCALE GENOMIC DNA]</scope>
</reference>
<evidence type="ECO:0000256" key="1">
    <source>
        <dbReference type="ARBA" id="ARBA00022490"/>
    </source>
</evidence>
<evidence type="ECO:0000256" key="2">
    <source>
        <dbReference type="HAMAP-Rule" id="MF_00973"/>
    </source>
</evidence>
<keyword evidence="1 2" id="KW-0963">Cytoplasm</keyword>
<feature type="transmembrane region" description="Helical" evidence="3">
    <location>
        <begin position="194"/>
        <end position="211"/>
    </location>
</feature>
<comment type="function">
    <text evidence="2">Required for morphogenesis under gluconeogenic growth conditions.</text>
</comment>
<comment type="caution">
    <text evidence="4">The sequence shown here is derived from an EMBL/GenBank/DDBJ whole genome shotgun (WGS) entry which is preliminary data.</text>
</comment>
<evidence type="ECO:0000256" key="3">
    <source>
        <dbReference type="SAM" id="Phobius"/>
    </source>
</evidence>
<dbReference type="SUPFAM" id="SSF142338">
    <property type="entry name" value="CofD-like"/>
    <property type="match status" value="1"/>
</dbReference>
<protein>
    <recommendedName>
        <fullName evidence="2">Putative gluconeogenesis factor</fullName>
    </recommendedName>
</protein>
<dbReference type="InterPro" id="IPR038136">
    <property type="entry name" value="CofD-like_dom_sf"/>
</dbReference>
<accession>A0A2H9N4H7</accession>
<dbReference type="GO" id="GO:0008360">
    <property type="term" value="P:regulation of cell shape"/>
    <property type="evidence" value="ECO:0007669"/>
    <property type="project" value="UniProtKB-UniRule"/>
</dbReference>
<comment type="subcellular location">
    <subcellularLocation>
        <location evidence="2">Cytoplasm</location>
    </subcellularLocation>
</comment>
<dbReference type="PANTHER" id="PTHR30135">
    <property type="entry name" value="UNCHARACTERIZED PROTEIN YVCK-RELATED"/>
    <property type="match status" value="1"/>
</dbReference>
<dbReference type="GO" id="GO:0043743">
    <property type="term" value="F:LPPG:FO 2-phospho-L-lactate transferase activity"/>
    <property type="evidence" value="ECO:0007669"/>
    <property type="project" value="InterPro"/>
</dbReference>
<name>A0A2H9N4H7_9BACT</name>
<evidence type="ECO:0000313" key="4">
    <source>
        <dbReference type="EMBL" id="PIX28798.1"/>
    </source>
</evidence>
<dbReference type="AlphaFoldDB" id="A0A2H9N4H7"/>
<dbReference type="Gene3D" id="3.40.50.10680">
    <property type="entry name" value="CofD-like domains"/>
    <property type="match status" value="1"/>
</dbReference>
<sequence length="363" mass="39863">MTRRAKKNVIVMGGGTGVFTVLSALKVFPQFDLRAIVAMTDDGGSSGVLRDELGVLPPGDIRQCMVALSEAPEIIRKLMNYRFENGGLRGHSFGNLFLSALEKVSGSFEQSIAEIGKIIKIKGEIIPVALDKGRLEMTLKNGTVLSGERAITPAEVIQAIGIKKFCIKPKLTVNPKARRAMLDADAIIVGPGNLYTSLIPLFLVSGMVAAFKKSKAKKILIVNVMSKFGQTDGWTPFQLASEIESYIGNGVVDVAVCNNKEPVEPLLLRYFKKERSHPILLKGKSKQVIGRTMFLGGNFLDNGIYMQQKADALLRRSLIRHSPKKLGAFLSKLICPVVSCQRQIRLWRKNATALTREFINKHA</sequence>
<dbReference type="InterPro" id="IPR002882">
    <property type="entry name" value="CofD"/>
</dbReference>
<dbReference type="Pfam" id="PF01933">
    <property type="entry name" value="CofD"/>
    <property type="match status" value="1"/>
</dbReference>
<gene>
    <name evidence="4" type="ORF">COZ64_02045</name>
</gene>
<dbReference type="EMBL" id="PFIJ01000034">
    <property type="protein sequence ID" value="PIX28798.1"/>
    <property type="molecule type" value="Genomic_DNA"/>
</dbReference>
<dbReference type="Proteomes" id="UP000236842">
    <property type="component" value="Unassembled WGS sequence"/>
</dbReference>
<keyword evidence="3" id="KW-1133">Transmembrane helix</keyword>
<keyword evidence="3" id="KW-0472">Membrane</keyword>
<evidence type="ECO:0000313" key="5">
    <source>
        <dbReference type="Proteomes" id="UP000236842"/>
    </source>
</evidence>
<dbReference type="PANTHER" id="PTHR30135:SF3">
    <property type="entry name" value="GLUCONEOGENESIS FACTOR-RELATED"/>
    <property type="match status" value="1"/>
</dbReference>
<comment type="similarity">
    <text evidence="2">Belongs to the gluconeogenesis factor family.</text>
</comment>
<dbReference type="HAMAP" id="MF_00973">
    <property type="entry name" value="Gluconeogen_factor"/>
    <property type="match status" value="1"/>
</dbReference>
<dbReference type="GO" id="GO:0005737">
    <property type="term" value="C:cytoplasm"/>
    <property type="evidence" value="ECO:0007669"/>
    <property type="project" value="UniProtKB-SubCell"/>
</dbReference>